<dbReference type="EMBL" id="JRNN01000001">
    <property type="protein sequence ID" value="KGF37551.1"/>
    <property type="molecule type" value="Genomic_DNA"/>
</dbReference>
<evidence type="ECO:0000313" key="2">
    <source>
        <dbReference type="Proteomes" id="UP000029556"/>
    </source>
</evidence>
<protein>
    <submittedName>
        <fullName evidence="1">Uncharacterized protein</fullName>
    </submittedName>
</protein>
<sequence>MNVLSSEIAMPSSQLLLFIGWDSTEPPHSLLIVTFLSYKLSRIVSTETSEDFVSIGHGWSLTRRLLKEECVHKSKGGKQLLQR</sequence>
<reference evidence="1 2" key="1">
    <citation type="submission" date="2014-07" db="EMBL/GenBank/DDBJ databases">
        <authorList>
            <person name="McCorrison J."/>
            <person name="Sanka R."/>
            <person name="Torralba M."/>
            <person name="Gillis M."/>
            <person name="Haft D.H."/>
            <person name="Methe B."/>
            <person name="Sutton G."/>
            <person name="Nelson K.E."/>
        </authorList>
    </citation>
    <scope>NUCLEOTIDE SEQUENCE [LARGE SCALE GENOMIC DNA]</scope>
    <source>
        <strain evidence="1 2">DNF00853</strain>
    </source>
</reference>
<dbReference type="AlphaFoldDB" id="A0A095ZT33"/>
<name>A0A095ZT33_9BACT</name>
<comment type="caution">
    <text evidence="1">The sequence shown here is derived from an EMBL/GenBank/DDBJ whole genome shotgun (WGS) entry which is preliminary data.</text>
</comment>
<accession>A0A095ZT33</accession>
<gene>
    <name evidence="1" type="ORF">HMPREF2137_00105</name>
</gene>
<proteinExistence type="predicted"/>
<organism evidence="1 2">
    <name type="scientific">Hoylesella buccalis DNF00853</name>
    <dbReference type="NCBI Taxonomy" id="1401074"/>
    <lineage>
        <taxon>Bacteria</taxon>
        <taxon>Pseudomonadati</taxon>
        <taxon>Bacteroidota</taxon>
        <taxon>Bacteroidia</taxon>
        <taxon>Bacteroidales</taxon>
        <taxon>Prevotellaceae</taxon>
        <taxon>Hoylesella</taxon>
    </lineage>
</organism>
<dbReference type="Proteomes" id="UP000029556">
    <property type="component" value="Unassembled WGS sequence"/>
</dbReference>
<evidence type="ECO:0000313" key="1">
    <source>
        <dbReference type="EMBL" id="KGF37551.1"/>
    </source>
</evidence>